<protein>
    <submittedName>
        <fullName evidence="3">Uncharacterized protein</fullName>
    </submittedName>
</protein>
<dbReference type="EMBL" id="JAUEPT010000105">
    <property type="protein sequence ID" value="KAK0431870.1"/>
    <property type="molecule type" value="Genomic_DNA"/>
</dbReference>
<evidence type="ECO:0000256" key="1">
    <source>
        <dbReference type="SAM" id="MobiDB-lite"/>
    </source>
</evidence>
<dbReference type="Proteomes" id="UP001175226">
    <property type="component" value="Unassembled WGS sequence"/>
</dbReference>
<feature type="compositionally biased region" description="Basic and acidic residues" evidence="1">
    <location>
        <begin position="710"/>
        <end position="729"/>
    </location>
</feature>
<comment type="caution">
    <text evidence="3">The sequence shown here is derived from an EMBL/GenBank/DDBJ whole genome shotgun (WGS) entry which is preliminary data.</text>
</comment>
<evidence type="ECO:0000313" key="4">
    <source>
        <dbReference type="Proteomes" id="UP001175226"/>
    </source>
</evidence>
<keyword evidence="2" id="KW-1133">Transmembrane helix</keyword>
<keyword evidence="2" id="KW-0812">Transmembrane</keyword>
<proteinExistence type="predicted"/>
<organism evidence="3 4">
    <name type="scientific">Armillaria borealis</name>
    <dbReference type="NCBI Taxonomy" id="47425"/>
    <lineage>
        <taxon>Eukaryota</taxon>
        <taxon>Fungi</taxon>
        <taxon>Dikarya</taxon>
        <taxon>Basidiomycota</taxon>
        <taxon>Agaricomycotina</taxon>
        <taxon>Agaricomycetes</taxon>
        <taxon>Agaricomycetidae</taxon>
        <taxon>Agaricales</taxon>
        <taxon>Marasmiineae</taxon>
        <taxon>Physalacriaceae</taxon>
        <taxon>Armillaria</taxon>
    </lineage>
</organism>
<accession>A0AA39MFR5</accession>
<feature type="transmembrane region" description="Helical" evidence="2">
    <location>
        <begin position="763"/>
        <end position="790"/>
    </location>
</feature>
<dbReference type="AlphaFoldDB" id="A0AA39MFR5"/>
<name>A0AA39MFR5_9AGAR</name>
<keyword evidence="4" id="KW-1185">Reference proteome</keyword>
<keyword evidence="2" id="KW-0472">Membrane</keyword>
<sequence length="798" mass="90035">MLPVAGSFVKGLAGAAAVFLENLERFEKNKDDVQVLARDITEVVIIVRDTCINISAEYESAEYAADLKNACAEFQKFLSDLTTQVIDIERTDLGIWRNIKKLLTSRDVQEKIKSYRQVMEGARSNLLLSLNLESSASICRITHGVAALQSSQTDLTTITCDIQRDVARMRARTSKVSANNNEFHGLIYGDIQCRDIWSTNNIHQVVDGQWIQMGEVIKYAADVSTSNRVMVVKEYSGSAGLQEWERDFHVHSTAPRHPNLRQLYGVVKSEESPCLVFHGTADEVPFYKFPTLFDKHLRPLVKSVLYHSYCSTLKFFLTHWSVTFNELNLRCAPDGHLVFDEVQRFCWANTLDRVYVNDFEDIVHPVSPAVDWSLKLLMLQRQEPTISKELLSSYYRIMTVGAPWCMMPDVEMDIVDSTLLGTFIVSDLQERHHFTVDCLGEGITPVKLSIESYATGELLEVRDGLWRFLRTQSPVEEKDGLLASLFPEEFNFLGLGFTCSMELTSDARSQHLASWFSQGPRILAKISERLKDTSHPDLVASHIIKRQFQIHVLKSDSEVDSDSPLPDIPYVFIDLPFMRQHAKDHSITLPEIYLSTDPHGTKQGADCAWRNIHKLQVIDMGDSGLFVSRVNLEMACRLQERCGLRTASLDTASLLNQRELTFQMINDEAITNVLSENIDLSVCRNEEDYPVTWDTLKEYSVMMKSYDESKPSAERGHDVPSSDEGDHSPNGESNQNINVGGPQLLIIGPSGQSSIGKNSLCCYVISSILVLLFASTLLRTILIIAFLVYISSLRKYPS</sequence>
<reference evidence="3" key="1">
    <citation type="submission" date="2023-06" db="EMBL/GenBank/DDBJ databases">
        <authorList>
            <consortium name="Lawrence Berkeley National Laboratory"/>
            <person name="Ahrendt S."/>
            <person name="Sahu N."/>
            <person name="Indic B."/>
            <person name="Wong-Bajracharya J."/>
            <person name="Merenyi Z."/>
            <person name="Ke H.-M."/>
            <person name="Monk M."/>
            <person name="Kocsube S."/>
            <person name="Drula E."/>
            <person name="Lipzen A."/>
            <person name="Balint B."/>
            <person name="Henrissat B."/>
            <person name="Andreopoulos B."/>
            <person name="Martin F.M."/>
            <person name="Harder C.B."/>
            <person name="Rigling D."/>
            <person name="Ford K.L."/>
            <person name="Foster G.D."/>
            <person name="Pangilinan J."/>
            <person name="Papanicolaou A."/>
            <person name="Barry K."/>
            <person name="LaButti K."/>
            <person name="Viragh M."/>
            <person name="Koriabine M."/>
            <person name="Yan M."/>
            <person name="Riley R."/>
            <person name="Champramary S."/>
            <person name="Plett K.L."/>
            <person name="Tsai I.J."/>
            <person name="Slot J."/>
            <person name="Sipos G."/>
            <person name="Plett J."/>
            <person name="Nagy L.G."/>
            <person name="Grigoriev I.V."/>
        </authorList>
    </citation>
    <scope>NUCLEOTIDE SEQUENCE</scope>
    <source>
        <strain evidence="3">FPL87.14</strain>
    </source>
</reference>
<feature type="region of interest" description="Disordered" evidence="1">
    <location>
        <begin position="710"/>
        <end position="735"/>
    </location>
</feature>
<gene>
    <name evidence="3" type="ORF">EV421DRAFT_1925431</name>
</gene>
<evidence type="ECO:0000313" key="3">
    <source>
        <dbReference type="EMBL" id="KAK0431870.1"/>
    </source>
</evidence>
<evidence type="ECO:0000256" key="2">
    <source>
        <dbReference type="SAM" id="Phobius"/>
    </source>
</evidence>